<proteinExistence type="predicted"/>
<name>A0A1G8BZZ8_9ACTN</name>
<feature type="transmembrane region" description="Helical" evidence="1">
    <location>
        <begin position="146"/>
        <end position="167"/>
    </location>
</feature>
<feature type="transmembrane region" description="Helical" evidence="1">
    <location>
        <begin position="116"/>
        <end position="134"/>
    </location>
</feature>
<protein>
    <recommendedName>
        <fullName evidence="4">DUF998 domain-containing protein</fullName>
    </recommendedName>
</protein>
<evidence type="ECO:0000256" key="1">
    <source>
        <dbReference type="SAM" id="Phobius"/>
    </source>
</evidence>
<keyword evidence="1" id="KW-1133">Transmembrane helix</keyword>
<dbReference type="OrthoDB" id="5143386at2"/>
<keyword evidence="3" id="KW-1185">Reference proteome</keyword>
<feature type="transmembrane region" description="Helical" evidence="1">
    <location>
        <begin position="179"/>
        <end position="199"/>
    </location>
</feature>
<feature type="transmembrane region" description="Helical" evidence="1">
    <location>
        <begin position="9"/>
        <end position="30"/>
    </location>
</feature>
<keyword evidence="1" id="KW-0812">Transmembrane</keyword>
<evidence type="ECO:0008006" key="4">
    <source>
        <dbReference type="Google" id="ProtNLM"/>
    </source>
</evidence>
<dbReference type="EMBL" id="FNCN01000015">
    <property type="protein sequence ID" value="SDH38715.1"/>
    <property type="molecule type" value="Genomic_DNA"/>
</dbReference>
<feature type="transmembrane region" description="Helical" evidence="1">
    <location>
        <begin position="50"/>
        <end position="71"/>
    </location>
</feature>
<accession>A0A1G8BZZ8</accession>
<dbReference type="InterPro" id="IPR009339">
    <property type="entry name" value="DUF998"/>
</dbReference>
<dbReference type="Pfam" id="PF06197">
    <property type="entry name" value="DUF998"/>
    <property type="match status" value="1"/>
</dbReference>
<gene>
    <name evidence="2" type="ORF">SAMN05421505_1159</name>
</gene>
<dbReference type="AlphaFoldDB" id="A0A1G8BZZ8"/>
<keyword evidence="1" id="KW-0472">Membrane</keyword>
<sequence>MAPGSGRTLITAGFTAIITGSVAMLTLHAGADLSPLHTLISEYAFIAEGWLLEASLTLLGVGAVLFGWVAFRRGADVGAALLVALWGLCILLVGAFPTDAPGLPLSLSGGIHRYAALVAFIAMPLAGLLIAGRYRDSRWARRVRHLSVAASGALVLVVMPYIIRMFGIEISNEDIPAGLAQRLVVITEVGVLAMLGFWLKSPGKSGKR</sequence>
<feature type="transmembrane region" description="Helical" evidence="1">
    <location>
        <begin position="78"/>
        <end position="96"/>
    </location>
</feature>
<organism evidence="2 3">
    <name type="scientific">Sinosporangium album</name>
    <dbReference type="NCBI Taxonomy" id="504805"/>
    <lineage>
        <taxon>Bacteria</taxon>
        <taxon>Bacillati</taxon>
        <taxon>Actinomycetota</taxon>
        <taxon>Actinomycetes</taxon>
        <taxon>Streptosporangiales</taxon>
        <taxon>Streptosporangiaceae</taxon>
        <taxon>Sinosporangium</taxon>
    </lineage>
</organism>
<dbReference type="RefSeq" id="WP_093171471.1">
    <property type="nucleotide sequence ID" value="NZ_FNCN01000015.1"/>
</dbReference>
<dbReference type="Proteomes" id="UP000198923">
    <property type="component" value="Unassembled WGS sequence"/>
</dbReference>
<evidence type="ECO:0000313" key="2">
    <source>
        <dbReference type="EMBL" id="SDH38715.1"/>
    </source>
</evidence>
<dbReference type="STRING" id="504805.SAMN05421505_1159"/>
<reference evidence="2 3" key="1">
    <citation type="submission" date="2016-10" db="EMBL/GenBank/DDBJ databases">
        <authorList>
            <person name="de Groot N.N."/>
        </authorList>
    </citation>
    <scope>NUCLEOTIDE SEQUENCE [LARGE SCALE GENOMIC DNA]</scope>
    <source>
        <strain evidence="2 3">CPCC 201354</strain>
    </source>
</reference>
<evidence type="ECO:0000313" key="3">
    <source>
        <dbReference type="Proteomes" id="UP000198923"/>
    </source>
</evidence>